<proteinExistence type="predicted"/>
<dbReference type="AlphaFoldDB" id="A0A926D0V6"/>
<reference evidence="2" key="1">
    <citation type="submission" date="2020-08" db="EMBL/GenBank/DDBJ databases">
        <title>Genome public.</title>
        <authorList>
            <person name="Liu C."/>
            <person name="Sun Q."/>
        </authorList>
    </citation>
    <scope>NUCLEOTIDE SEQUENCE</scope>
    <source>
        <strain evidence="2">NSJ-53</strain>
    </source>
</reference>
<dbReference type="Proteomes" id="UP000623172">
    <property type="component" value="Unassembled WGS sequence"/>
</dbReference>
<dbReference type="NCBIfam" id="TIGR00762">
    <property type="entry name" value="DegV"/>
    <property type="match status" value="1"/>
</dbReference>
<dbReference type="SUPFAM" id="SSF82549">
    <property type="entry name" value="DAK1/DegV-like"/>
    <property type="match status" value="1"/>
</dbReference>
<dbReference type="Gene3D" id="3.30.1180.10">
    <property type="match status" value="1"/>
</dbReference>
<dbReference type="RefSeq" id="WP_249314199.1">
    <property type="nucleotide sequence ID" value="NZ_JACRSR010000001.1"/>
</dbReference>
<organism evidence="2 3">
    <name type="scientific">Gehongia tenuis</name>
    <dbReference type="NCBI Taxonomy" id="2763655"/>
    <lineage>
        <taxon>Bacteria</taxon>
        <taxon>Bacillati</taxon>
        <taxon>Bacillota</taxon>
        <taxon>Clostridia</taxon>
        <taxon>Christensenellales</taxon>
        <taxon>Christensenellaceae</taxon>
        <taxon>Gehongia</taxon>
    </lineage>
</organism>
<comment type="caution">
    <text evidence="2">The sequence shown here is derived from an EMBL/GenBank/DDBJ whole genome shotgun (WGS) entry which is preliminary data.</text>
</comment>
<keyword evidence="1" id="KW-0446">Lipid-binding</keyword>
<name>A0A926D0V6_9FIRM</name>
<sequence length="275" mass="30132">MAIQLMCDSTAYLERNFLMEHKVKMIPLTYRFRGTDHRENAGGEDDGFFYELSHTHDFPVTSQPPVGEFVSIFTKSLEADRQVLMVTLSSKISGTYNAARLAANMVDENRIAVVDSLGGGMTERFLMEKAVVMKEEGCALGEIAEALEKLRKRTNVLFTVPNLDYLHQGGRLSRSKALIGNLLHLSPIISLKDGMLVAEHLERGMKKAVKAMIGLVPESVSRISVAHILNLEGAKQLAAALQEKFQNAKVTIDKVGPVFGAHLGPGSLGLGYVYG</sequence>
<dbReference type="Gene3D" id="3.40.50.10170">
    <property type="match status" value="1"/>
</dbReference>
<dbReference type="PANTHER" id="PTHR33434">
    <property type="entry name" value="DEGV DOMAIN-CONTAINING PROTEIN DR_1986-RELATED"/>
    <property type="match status" value="1"/>
</dbReference>
<dbReference type="Pfam" id="PF02645">
    <property type="entry name" value="DegV"/>
    <property type="match status" value="1"/>
</dbReference>
<evidence type="ECO:0000256" key="1">
    <source>
        <dbReference type="ARBA" id="ARBA00023121"/>
    </source>
</evidence>
<dbReference type="PROSITE" id="PS51482">
    <property type="entry name" value="DEGV"/>
    <property type="match status" value="1"/>
</dbReference>
<dbReference type="InterPro" id="IPR050270">
    <property type="entry name" value="DegV_domain_contain"/>
</dbReference>
<gene>
    <name evidence="2" type="ORF">H8696_00395</name>
</gene>
<dbReference type="InterPro" id="IPR043168">
    <property type="entry name" value="DegV_C"/>
</dbReference>
<dbReference type="InterPro" id="IPR003797">
    <property type="entry name" value="DegV"/>
</dbReference>
<protein>
    <submittedName>
        <fullName evidence="2">DegV family protein</fullName>
    </submittedName>
</protein>
<evidence type="ECO:0000313" key="3">
    <source>
        <dbReference type="Proteomes" id="UP000623172"/>
    </source>
</evidence>
<evidence type="ECO:0000313" key="2">
    <source>
        <dbReference type="EMBL" id="MBC8530305.1"/>
    </source>
</evidence>
<dbReference type="PANTHER" id="PTHR33434:SF2">
    <property type="entry name" value="FATTY ACID-BINDING PROTEIN TM_1468"/>
    <property type="match status" value="1"/>
</dbReference>
<keyword evidence="3" id="KW-1185">Reference proteome</keyword>
<dbReference type="EMBL" id="JACRSR010000001">
    <property type="protein sequence ID" value="MBC8530305.1"/>
    <property type="molecule type" value="Genomic_DNA"/>
</dbReference>
<dbReference type="GO" id="GO:0008289">
    <property type="term" value="F:lipid binding"/>
    <property type="evidence" value="ECO:0007669"/>
    <property type="project" value="UniProtKB-KW"/>
</dbReference>
<accession>A0A926D0V6</accession>